<evidence type="ECO:0000256" key="10">
    <source>
        <dbReference type="ARBA" id="ARBA00022989"/>
    </source>
</evidence>
<evidence type="ECO:0000256" key="3">
    <source>
        <dbReference type="ARBA" id="ARBA00006462"/>
    </source>
</evidence>
<evidence type="ECO:0000259" key="12">
    <source>
        <dbReference type="Pfam" id="PF02434"/>
    </source>
</evidence>
<evidence type="ECO:0000256" key="8">
    <source>
        <dbReference type="ARBA" id="ARBA00022741"/>
    </source>
</evidence>
<keyword evidence="7" id="KW-0812">Transmembrane</keyword>
<dbReference type="OrthoDB" id="414175at2759"/>
<evidence type="ECO:0000313" key="13">
    <source>
        <dbReference type="EMBL" id="KAF4507163.1"/>
    </source>
</evidence>
<keyword evidence="8" id="KW-0547">Nucleotide-binding</keyword>
<evidence type="ECO:0000256" key="9">
    <source>
        <dbReference type="ARBA" id="ARBA00022968"/>
    </source>
</evidence>
<dbReference type="AlphaFoldDB" id="A0A8H4LX39"/>
<organism evidence="13 14">
    <name type="scientific">Ophiocordyceps sinensis</name>
    <dbReference type="NCBI Taxonomy" id="72228"/>
    <lineage>
        <taxon>Eukaryota</taxon>
        <taxon>Fungi</taxon>
        <taxon>Dikarya</taxon>
        <taxon>Ascomycota</taxon>
        <taxon>Pezizomycotina</taxon>
        <taxon>Sordariomycetes</taxon>
        <taxon>Hypocreomycetidae</taxon>
        <taxon>Hypocreales</taxon>
        <taxon>Ophiocordycipitaceae</taxon>
        <taxon>Ophiocordyceps</taxon>
    </lineage>
</organism>
<dbReference type="PANTHER" id="PTHR23033:SF40">
    <property type="entry name" value="APPLE DOMAIN-CONTAINING PROTEIN"/>
    <property type="match status" value="1"/>
</dbReference>
<evidence type="ECO:0000256" key="1">
    <source>
        <dbReference type="ARBA" id="ARBA00004606"/>
    </source>
</evidence>
<accession>A0A8H4LX39</accession>
<evidence type="ECO:0000256" key="6">
    <source>
        <dbReference type="ARBA" id="ARBA00022679"/>
    </source>
</evidence>
<dbReference type="GO" id="GO:0000166">
    <property type="term" value="F:nucleotide binding"/>
    <property type="evidence" value="ECO:0007669"/>
    <property type="project" value="UniProtKB-KW"/>
</dbReference>
<comment type="pathway">
    <text evidence="2">Protein modification; protein glycosylation.</text>
</comment>
<keyword evidence="6" id="KW-0808">Transferase</keyword>
<keyword evidence="9" id="KW-0735">Signal-anchor</keyword>
<gene>
    <name evidence="13" type="ORF">G6O67_005830</name>
</gene>
<dbReference type="GO" id="GO:0016263">
    <property type="term" value="F:glycoprotein-N-acetylgalactosamine 3-beta-galactosyltransferase activity"/>
    <property type="evidence" value="ECO:0007669"/>
    <property type="project" value="UniProtKB-EC"/>
</dbReference>
<comment type="similarity">
    <text evidence="3">Belongs to the glycosyltransferase 31 family. Beta3-Gal-T subfamily.</text>
</comment>
<keyword evidence="5" id="KW-0328">Glycosyltransferase</keyword>
<evidence type="ECO:0000256" key="2">
    <source>
        <dbReference type="ARBA" id="ARBA00004922"/>
    </source>
</evidence>
<dbReference type="GO" id="GO:0016020">
    <property type="term" value="C:membrane"/>
    <property type="evidence" value="ECO:0007669"/>
    <property type="project" value="UniProtKB-SubCell"/>
</dbReference>
<comment type="caution">
    <text evidence="13">The sequence shown here is derived from an EMBL/GenBank/DDBJ whole genome shotgun (WGS) entry which is preliminary data.</text>
</comment>
<keyword evidence="11" id="KW-0472">Membrane</keyword>
<dbReference type="Proteomes" id="UP000557566">
    <property type="component" value="Unassembled WGS sequence"/>
</dbReference>
<dbReference type="FunFam" id="3.90.550.50:FF:000039">
    <property type="entry name" value="WGS project CABT00000000 data, contig 2.9"/>
    <property type="match status" value="1"/>
</dbReference>
<dbReference type="Gene3D" id="3.90.550.50">
    <property type="match status" value="1"/>
</dbReference>
<feature type="domain" description="Fringe-like glycosyltransferase" evidence="12">
    <location>
        <begin position="214"/>
        <end position="284"/>
    </location>
</feature>
<dbReference type="Pfam" id="PF02434">
    <property type="entry name" value="Fringe"/>
    <property type="match status" value="1"/>
</dbReference>
<evidence type="ECO:0000256" key="5">
    <source>
        <dbReference type="ARBA" id="ARBA00022676"/>
    </source>
</evidence>
<dbReference type="PANTHER" id="PTHR23033">
    <property type="entry name" value="BETA1,3-GALACTOSYLTRANSFERASE"/>
    <property type="match status" value="1"/>
</dbReference>
<keyword evidence="10" id="KW-1133">Transmembrane helix</keyword>
<proteinExistence type="inferred from homology"/>
<evidence type="ECO:0000256" key="4">
    <source>
        <dbReference type="ARBA" id="ARBA00012557"/>
    </source>
</evidence>
<name>A0A8H4LX39_9HYPO</name>
<dbReference type="InterPro" id="IPR026050">
    <property type="entry name" value="C1GALT1/C1GALT1_chp1"/>
</dbReference>
<dbReference type="EC" id="2.4.1.122" evidence="4"/>
<evidence type="ECO:0000256" key="7">
    <source>
        <dbReference type="ARBA" id="ARBA00022692"/>
    </source>
</evidence>
<dbReference type="EMBL" id="JAAVMX010000006">
    <property type="protein sequence ID" value="KAF4507163.1"/>
    <property type="molecule type" value="Genomic_DNA"/>
</dbReference>
<dbReference type="InterPro" id="IPR003378">
    <property type="entry name" value="Fringe-like_glycosylTrfase"/>
</dbReference>
<keyword evidence="14" id="KW-1185">Reference proteome</keyword>
<protein>
    <recommendedName>
        <fullName evidence="4">N-acetylgalactosaminide beta-1,3-galactosyltransferase</fullName>
        <ecNumber evidence="4">2.4.1.122</ecNumber>
    </recommendedName>
</protein>
<comment type="subcellular location">
    <subcellularLocation>
        <location evidence="1">Membrane</location>
        <topology evidence="1">Single-pass type II membrane protein</topology>
    </subcellularLocation>
</comment>
<sequence>MRGILEKEPGRSPAKFNYMPPLRAFQRRSVVLLAVLSVFCLGLLVSSGRLRERCEDSGFCSPTKLSPGLPSLGDAQRLRSHGQNRTMPVRADKPTAAKLGPSADCANFPDTSKVLLVMKTGASEAFGKIPNQIMTNLKCLPDFLLFSDMAQKVAGHTIHDSLDTVLPEVKRNNEDFDLYFRQKTCPVDQDSCNKHHGVGKEGWNLDKYKNIHMAEKAYAMRPNYDWYMFVDADTYVVWPTLVKWLEKLDPLEAHYIGSLSYVGPVPFAHGGSGYLVSQASMSNMFKGRKDVANRWDQRVTRECCGDFVFSLAMKNETGADVRNAWPTINGEKPHTLPYAEEGWCQPIVTMHHVGAEDVSDLYAFEQERNFSYPMRIKDLYHRFVKDHLMAKRDDWDNLSDDVVYLNTSAYDYADWEKAKAKKEDLSSLELLAHQSFHDCRRTCYSLPDCLQFRFYHGMCSVSHTIKHGHPSKQEPDRHWRYLSGWNVRKIQEWVEAHQDCGDVEFPVTDGWVSL</sequence>
<reference evidence="13 14" key="1">
    <citation type="journal article" date="2020" name="Genome Biol. Evol.">
        <title>A new high-quality draft genome assembly of the Chinese cordyceps Ophiocordyceps sinensis.</title>
        <authorList>
            <person name="Shu R."/>
            <person name="Zhang J."/>
            <person name="Meng Q."/>
            <person name="Zhang H."/>
            <person name="Zhou G."/>
            <person name="Li M."/>
            <person name="Wu P."/>
            <person name="Zhao Y."/>
            <person name="Chen C."/>
            <person name="Qin Q."/>
        </authorList>
    </citation>
    <scope>NUCLEOTIDE SEQUENCE [LARGE SCALE GENOMIC DNA]</scope>
    <source>
        <strain evidence="13 14">IOZ07</strain>
    </source>
</reference>
<evidence type="ECO:0000256" key="11">
    <source>
        <dbReference type="ARBA" id="ARBA00023136"/>
    </source>
</evidence>
<evidence type="ECO:0000313" key="14">
    <source>
        <dbReference type="Proteomes" id="UP000557566"/>
    </source>
</evidence>